<dbReference type="PANTHER" id="PTHR46641">
    <property type="entry name" value="FMRFAMIDE RECEPTOR-RELATED"/>
    <property type="match status" value="1"/>
</dbReference>
<evidence type="ECO:0000256" key="4">
    <source>
        <dbReference type="ARBA" id="ARBA00023136"/>
    </source>
</evidence>
<keyword evidence="2 5" id="KW-0812">Transmembrane</keyword>
<keyword evidence="4 5" id="KW-0472">Membrane</keyword>
<feature type="transmembrane region" description="Helical" evidence="5">
    <location>
        <begin position="36"/>
        <end position="57"/>
    </location>
</feature>
<keyword evidence="3 5" id="KW-1133">Transmembrane helix</keyword>
<evidence type="ECO:0000256" key="5">
    <source>
        <dbReference type="SAM" id="Phobius"/>
    </source>
</evidence>
<evidence type="ECO:0000313" key="8">
    <source>
        <dbReference type="Proteomes" id="UP001209878"/>
    </source>
</evidence>
<dbReference type="InterPro" id="IPR017452">
    <property type="entry name" value="GPCR_Rhodpsn_7TM"/>
</dbReference>
<protein>
    <recommendedName>
        <fullName evidence="6">G-protein coupled receptors family 1 profile domain-containing protein</fullName>
    </recommendedName>
</protein>
<dbReference type="AlphaFoldDB" id="A0AAD9KZP4"/>
<keyword evidence="8" id="KW-1185">Reference proteome</keyword>
<feature type="transmembrane region" description="Helical" evidence="5">
    <location>
        <begin position="69"/>
        <end position="90"/>
    </location>
</feature>
<dbReference type="InterPro" id="IPR052954">
    <property type="entry name" value="GPCR-Ligand_Int"/>
</dbReference>
<feature type="domain" description="G-protein coupled receptors family 1 profile" evidence="6">
    <location>
        <begin position="48"/>
        <end position="296"/>
    </location>
</feature>
<comment type="subcellular location">
    <subcellularLocation>
        <location evidence="1">Membrane</location>
    </subcellularLocation>
</comment>
<dbReference type="PANTHER" id="PTHR46641:SF25">
    <property type="entry name" value="CNMAMIDE RECEPTOR-RELATED"/>
    <property type="match status" value="1"/>
</dbReference>
<dbReference type="EMBL" id="JAODUO010000447">
    <property type="protein sequence ID" value="KAK2180351.1"/>
    <property type="molecule type" value="Genomic_DNA"/>
</dbReference>
<feature type="transmembrane region" description="Helical" evidence="5">
    <location>
        <begin position="277"/>
        <end position="298"/>
    </location>
</feature>
<evidence type="ECO:0000259" key="6">
    <source>
        <dbReference type="PROSITE" id="PS50262"/>
    </source>
</evidence>
<evidence type="ECO:0000256" key="3">
    <source>
        <dbReference type="ARBA" id="ARBA00022989"/>
    </source>
</evidence>
<dbReference type="Proteomes" id="UP001209878">
    <property type="component" value="Unassembled WGS sequence"/>
</dbReference>
<dbReference type="Gene3D" id="1.20.1070.10">
    <property type="entry name" value="Rhodopsin 7-helix transmembrane proteins"/>
    <property type="match status" value="1"/>
</dbReference>
<accession>A0AAD9KZP4</accession>
<feature type="transmembrane region" description="Helical" evidence="5">
    <location>
        <begin position="143"/>
        <end position="170"/>
    </location>
</feature>
<reference evidence="7" key="1">
    <citation type="journal article" date="2023" name="Mol. Biol. Evol.">
        <title>Third-Generation Sequencing Reveals the Adaptive Role of the Epigenome in Three Deep-Sea Polychaetes.</title>
        <authorList>
            <person name="Perez M."/>
            <person name="Aroh O."/>
            <person name="Sun Y."/>
            <person name="Lan Y."/>
            <person name="Juniper S.K."/>
            <person name="Young C.R."/>
            <person name="Angers B."/>
            <person name="Qian P.Y."/>
        </authorList>
    </citation>
    <scope>NUCLEOTIDE SEQUENCE</scope>
    <source>
        <strain evidence="7">R07B-5</strain>
    </source>
</reference>
<feature type="transmembrane region" description="Helical" evidence="5">
    <location>
        <begin position="236"/>
        <end position="257"/>
    </location>
</feature>
<dbReference type="PROSITE" id="PS50262">
    <property type="entry name" value="G_PROTEIN_RECEP_F1_2"/>
    <property type="match status" value="1"/>
</dbReference>
<dbReference type="SUPFAM" id="SSF81321">
    <property type="entry name" value="Family A G protein-coupled receptor-like"/>
    <property type="match status" value="1"/>
</dbReference>
<dbReference type="GO" id="GO:0016020">
    <property type="term" value="C:membrane"/>
    <property type="evidence" value="ECO:0007669"/>
    <property type="project" value="UniProtKB-SubCell"/>
</dbReference>
<comment type="caution">
    <text evidence="7">The sequence shown here is derived from an EMBL/GenBank/DDBJ whole genome shotgun (WGS) entry which is preliminary data.</text>
</comment>
<sequence length="339" mass="39660">MVDIVNASGMSMSNMSFDRYWLESPEFRLHWLIKVYSTPTFIIAGSIGNMTVAAILYRHQLTWQHSICFYMFVYALLNTLVLNLAFGLNWLPFVVRVRHVMEIADWMCRVYQLIFRIITYFPAWIIVAMMVDRVVSPSSSLRHVCTIFVAELVTVFIFIGLVAISIHAMWMYELMNGECYILEPPNFMTIVWPWIAATFYSYIPFVALLTLNVLLCLRWHHIVVSYSVKQHQFTRATLLVSVSYILCNFPILLVNFIDRAQPSWLHAWHNFVRFLVVHEVCQLIGCLHHAITFVIYFSTMSLFRCSLKCHKDTTRQTRDSVTDLEMRALDTSENHQNDL</sequence>
<organism evidence="7 8">
    <name type="scientific">Ridgeia piscesae</name>
    <name type="common">Tubeworm</name>
    <dbReference type="NCBI Taxonomy" id="27915"/>
    <lineage>
        <taxon>Eukaryota</taxon>
        <taxon>Metazoa</taxon>
        <taxon>Spiralia</taxon>
        <taxon>Lophotrochozoa</taxon>
        <taxon>Annelida</taxon>
        <taxon>Polychaeta</taxon>
        <taxon>Sedentaria</taxon>
        <taxon>Canalipalpata</taxon>
        <taxon>Sabellida</taxon>
        <taxon>Siboglinidae</taxon>
        <taxon>Ridgeia</taxon>
    </lineage>
</organism>
<name>A0AAD9KZP4_RIDPI</name>
<feature type="transmembrane region" description="Helical" evidence="5">
    <location>
        <begin position="190"/>
        <end position="215"/>
    </location>
</feature>
<evidence type="ECO:0000313" key="7">
    <source>
        <dbReference type="EMBL" id="KAK2180351.1"/>
    </source>
</evidence>
<evidence type="ECO:0000256" key="2">
    <source>
        <dbReference type="ARBA" id="ARBA00022692"/>
    </source>
</evidence>
<evidence type="ECO:0000256" key="1">
    <source>
        <dbReference type="ARBA" id="ARBA00004370"/>
    </source>
</evidence>
<feature type="transmembrane region" description="Helical" evidence="5">
    <location>
        <begin position="110"/>
        <end position="131"/>
    </location>
</feature>
<proteinExistence type="predicted"/>
<gene>
    <name evidence="7" type="ORF">NP493_447g05034</name>
</gene>